<proteinExistence type="predicted"/>
<sequence length="63" mass="7317">MKFDLVIMICHSKIGYEISVFCFTICFLLGSIPVNTKGMYVQNFDGYIILLTASFFLYNFDRN</sequence>
<reference evidence="1" key="1">
    <citation type="submission" date="2023-10" db="EMBL/GenBank/DDBJ databases">
        <authorList>
            <person name="Rodriguez Cubillos JULIANA M."/>
            <person name="De Vega J."/>
        </authorList>
    </citation>
    <scope>NUCLEOTIDE SEQUENCE</scope>
</reference>
<dbReference type="EMBL" id="CASHSV030000109">
    <property type="protein sequence ID" value="CAJ2648515.1"/>
    <property type="molecule type" value="Genomic_DNA"/>
</dbReference>
<organism evidence="1 2">
    <name type="scientific">Trifolium pratense</name>
    <name type="common">Red clover</name>
    <dbReference type="NCBI Taxonomy" id="57577"/>
    <lineage>
        <taxon>Eukaryota</taxon>
        <taxon>Viridiplantae</taxon>
        <taxon>Streptophyta</taxon>
        <taxon>Embryophyta</taxon>
        <taxon>Tracheophyta</taxon>
        <taxon>Spermatophyta</taxon>
        <taxon>Magnoliopsida</taxon>
        <taxon>eudicotyledons</taxon>
        <taxon>Gunneridae</taxon>
        <taxon>Pentapetalae</taxon>
        <taxon>rosids</taxon>
        <taxon>fabids</taxon>
        <taxon>Fabales</taxon>
        <taxon>Fabaceae</taxon>
        <taxon>Papilionoideae</taxon>
        <taxon>50 kb inversion clade</taxon>
        <taxon>NPAAA clade</taxon>
        <taxon>Hologalegina</taxon>
        <taxon>IRL clade</taxon>
        <taxon>Trifolieae</taxon>
        <taxon>Trifolium</taxon>
    </lineage>
</organism>
<evidence type="ECO:0000313" key="2">
    <source>
        <dbReference type="Proteomes" id="UP001177021"/>
    </source>
</evidence>
<gene>
    <name evidence="1" type="ORF">MILVUS5_LOCUS16846</name>
</gene>
<protein>
    <submittedName>
        <fullName evidence="1">Uncharacterized protein</fullName>
    </submittedName>
</protein>
<evidence type="ECO:0000313" key="1">
    <source>
        <dbReference type="EMBL" id="CAJ2648515.1"/>
    </source>
</evidence>
<keyword evidence="2" id="KW-1185">Reference proteome</keyword>
<comment type="caution">
    <text evidence="1">The sequence shown here is derived from an EMBL/GenBank/DDBJ whole genome shotgun (WGS) entry which is preliminary data.</text>
</comment>
<accession>A0ACB0JUE1</accession>
<dbReference type="Proteomes" id="UP001177021">
    <property type="component" value="Unassembled WGS sequence"/>
</dbReference>
<name>A0ACB0JUE1_TRIPR</name>